<protein>
    <submittedName>
        <fullName evidence="3">Uncharacterized protein</fullName>
    </submittedName>
</protein>
<sequence length="195" mass="22385">MVEFIELGLELIFHCCQRGGRPIIRQTRSFVTMHRRRRRRKRKISRRLSGFPLPLSDEKPPLDATIDENDNYNAFELGSDHRKPSTDDNLRTRSFSKSKSTTEETVLNALGDTYADYPQLSGNQRKTTLDEDYYDNLMSPERSPHIDTQQENDNPYEKAAVARKNRIKGAAKEPLCPNSEEFKATSRSQGHGSPI</sequence>
<feature type="compositionally biased region" description="Polar residues" evidence="1">
    <location>
        <begin position="185"/>
        <end position="195"/>
    </location>
</feature>
<feature type="region of interest" description="Disordered" evidence="1">
    <location>
        <begin position="137"/>
        <end position="195"/>
    </location>
</feature>
<feature type="compositionally biased region" description="Basic residues" evidence="1">
    <location>
        <begin position="37"/>
        <end position="46"/>
    </location>
</feature>
<evidence type="ECO:0000256" key="1">
    <source>
        <dbReference type="SAM" id="MobiDB-lite"/>
    </source>
</evidence>
<name>A0A915K0D0_ROMCU</name>
<dbReference type="Proteomes" id="UP000887565">
    <property type="component" value="Unplaced"/>
</dbReference>
<feature type="region of interest" description="Disordered" evidence="1">
    <location>
        <begin position="37"/>
        <end position="61"/>
    </location>
</feature>
<proteinExistence type="predicted"/>
<feature type="compositionally biased region" description="Basic and acidic residues" evidence="1">
    <location>
        <begin position="78"/>
        <end position="91"/>
    </location>
</feature>
<keyword evidence="2" id="KW-1185">Reference proteome</keyword>
<dbReference type="WBParaSite" id="nRc.2.0.1.t32127-RA">
    <property type="protein sequence ID" value="nRc.2.0.1.t32127-RA"/>
    <property type="gene ID" value="nRc.2.0.1.g32127"/>
</dbReference>
<reference evidence="3" key="1">
    <citation type="submission" date="2022-11" db="UniProtKB">
        <authorList>
            <consortium name="WormBaseParasite"/>
        </authorList>
    </citation>
    <scope>IDENTIFICATION</scope>
</reference>
<feature type="compositionally biased region" description="Low complexity" evidence="1">
    <location>
        <begin position="92"/>
        <end position="103"/>
    </location>
</feature>
<organism evidence="2 3">
    <name type="scientific">Romanomermis culicivorax</name>
    <name type="common">Nematode worm</name>
    <dbReference type="NCBI Taxonomy" id="13658"/>
    <lineage>
        <taxon>Eukaryota</taxon>
        <taxon>Metazoa</taxon>
        <taxon>Ecdysozoa</taxon>
        <taxon>Nematoda</taxon>
        <taxon>Enoplea</taxon>
        <taxon>Dorylaimia</taxon>
        <taxon>Mermithida</taxon>
        <taxon>Mermithoidea</taxon>
        <taxon>Mermithidae</taxon>
        <taxon>Romanomermis</taxon>
    </lineage>
</organism>
<dbReference type="AlphaFoldDB" id="A0A915K0D0"/>
<accession>A0A915K0D0</accession>
<evidence type="ECO:0000313" key="3">
    <source>
        <dbReference type="WBParaSite" id="nRc.2.0.1.t32127-RA"/>
    </source>
</evidence>
<feature type="region of interest" description="Disordered" evidence="1">
    <location>
        <begin position="76"/>
        <end position="103"/>
    </location>
</feature>
<evidence type="ECO:0000313" key="2">
    <source>
        <dbReference type="Proteomes" id="UP000887565"/>
    </source>
</evidence>